<gene>
    <name evidence="2" type="ORF">A5888_002356</name>
    <name evidence="1" type="ORF">A5888_002482</name>
</gene>
<evidence type="ECO:0000313" key="1">
    <source>
        <dbReference type="EMBL" id="OTP14381.1"/>
    </source>
</evidence>
<reference evidence="2" key="2">
    <citation type="submission" date="2017-05" db="EMBL/GenBank/DDBJ databases">
        <authorList>
            <consortium name="The Broad Institute Genomics Platform"/>
            <consortium name="The Broad Institute Genomic Center for Infectious Diseases"/>
            <person name="Earl A."/>
            <person name="Manson A."/>
            <person name="Schwartman J."/>
            <person name="Gilmore M."/>
            <person name="Abouelleil A."/>
            <person name="Cao P."/>
            <person name="Chapman S."/>
            <person name="Cusick C."/>
            <person name="Shea T."/>
            <person name="Young S."/>
            <person name="Neafsey D."/>
            <person name="Nusbaum C."/>
            <person name="Birren B."/>
        </authorList>
    </citation>
    <scope>NUCLEOTIDE SEQUENCE</scope>
    <source>
        <strain evidence="2">9E7_DIV0242</strain>
    </source>
</reference>
<dbReference type="InterPro" id="IPR000944">
    <property type="entry name" value="Tscrpt_reg_Rrf2"/>
</dbReference>
<dbReference type="GO" id="GO:0005829">
    <property type="term" value="C:cytosol"/>
    <property type="evidence" value="ECO:0007669"/>
    <property type="project" value="TreeGrafter"/>
</dbReference>
<name>A0A242K4B9_9ENTE</name>
<reference evidence="1" key="1">
    <citation type="submission" date="2017-05" db="EMBL/GenBank/DDBJ databases">
        <title>The Genome Sequence of Enterococcus sp. 9E7_DIV0242.</title>
        <authorList>
            <consortium name="The Broad Institute Genomics Platform"/>
            <consortium name="The Broad Institute Genomic Center for Infectious Diseases"/>
            <person name="Earl A."/>
            <person name="Manson A."/>
            <person name="Schwartman J."/>
            <person name="Gilmore M."/>
            <person name="Abouelleil A."/>
            <person name="Cao P."/>
            <person name="Chapman S."/>
            <person name="Cusick C."/>
            <person name="Shea T."/>
            <person name="Young S."/>
            <person name="Neafsey D."/>
            <person name="Nusbaum C."/>
            <person name="Birren B."/>
        </authorList>
    </citation>
    <scope>NUCLEOTIDE SEQUENCE [LARGE SCALE GENOMIC DNA]</scope>
    <source>
        <strain evidence="1">9E7_DIV0242</strain>
    </source>
</reference>
<accession>A0A242K4B9</accession>
<dbReference type="InterPro" id="IPR036388">
    <property type="entry name" value="WH-like_DNA-bd_sf"/>
</dbReference>
<evidence type="ECO:0000313" key="2">
    <source>
        <dbReference type="EMBL" id="WYJ90599.1"/>
    </source>
</evidence>
<proteinExistence type="predicted"/>
<dbReference type="PANTHER" id="PTHR33221:SF15">
    <property type="entry name" value="HTH-TYPE TRANSCRIPTIONAL REGULATOR YWGB-RELATED"/>
    <property type="match status" value="1"/>
</dbReference>
<dbReference type="GO" id="GO:0003700">
    <property type="term" value="F:DNA-binding transcription factor activity"/>
    <property type="evidence" value="ECO:0007669"/>
    <property type="project" value="TreeGrafter"/>
</dbReference>
<dbReference type="InterPro" id="IPR036390">
    <property type="entry name" value="WH_DNA-bd_sf"/>
</dbReference>
<dbReference type="Proteomes" id="UP000195141">
    <property type="component" value="Chromosome"/>
</dbReference>
<dbReference type="AlphaFoldDB" id="A0A242K4B9"/>
<dbReference type="PANTHER" id="PTHR33221">
    <property type="entry name" value="WINGED HELIX-TURN-HELIX TRANSCRIPTIONAL REGULATOR, RRF2 FAMILY"/>
    <property type="match status" value="1"/>
</dbReference>
<protein>
    <recommendedName>
        <fullName evidence="4">Rrf2 family protein</fullName>
    </recommendedName>
</protein>
<dbReference type="RefSeq" id="WP_249274494.1">
    <property type="nucleotide sequence ID" value="NZ_CP147247.1"/>
</dbReference>
<dbReference type="PROSITE" id="PS51197">
    <property type="entry name" value="HTH_RRF2_2"/>
    <property type="match status" value="1"/>
</dbReference>
<dbReference type="Gene3D" id="1.10.10.10">
    <property type="entry name" value="Winged helix-like DNA-binding domain superfamily/Winged helix DNA-binding domain"/>
    <property type="match status" value="1"/>
</dbReference>
<organism evidence="1">
    <name type="scientific">Candidatus Enterococcus clewellii</name>
    <dbReference type="NCBI Taxonomy" id="1834193"/>
    <lineage>
        <taxon>Bacteria</taxon>
        <taxon>Bacillati</taxon>
        <taxon>Bacillota</taxon>
        <taxon>Bacilli</taxon>
        <taxon>Lactobacillales</taxon>
        <taxon>Enterococcaceae</taxon>
        <taxon>Enterococcus</taxon>
    </lineage>
</organism>
<dbReference type="EMBL" id="NGMM01000004">
    <property type="protein sequence ID" value="OTP14381.1"/>
    <property type="molecule type" value="Genomic_DNA"/>
</dbReference>
<dbReference type="EMBL" id="CP147247">
    <property type="protein sequence ID" value="WYJ90599.1"/>
    <property type="molecule type" value="Genomic_DNA"/>
</dbReference>
<dbReference type="Pfam" id="PF02082">
    <property type="entry name" value="Rrf2"/>
    <property type="match status" value="1"/>
</dbReference>
<dbReference type="SUPFAM" id="SSF46785">
    <property type="entry name" value="Winged helix' DNA-binding domain"/>
    <property type="match status" value="1"/>
</dbReference>
<sequence>MLAELPEQESLKSVEISERMNVSHSYLQKIATKLRKQQLIESQASKQGGYRLKKELETITFLDVFEAIEGENPFLHNINLDPIQTMFIDQELVKEKSIDVIHIHLAAEQAYRDALAGYKLIEILPKDDNGKYLQIDWKSVIDDNRRK</sequence>
<reference evidence="2" key="3">
    <citation type="submission" date="2024-03" db="EMBL/GenBank/DDBJ databases">
        <title>The Genome Sequence of Enterococcus sp. DIV0242b.</title>
        <authorList>
            <consortium name="The Broad Institute Genomics Platform"/>
            <consortium name="The Broad Institute Microbial Omics Core"/>
            <consortium name="The Broad Institute Genomic Center for Infectious Diseases"/>
            <person name="Earl A."/>
            <person name="Manson A."/>
            <person name="Gilmore M."/>
            <person name="Schwartman J."/>
            <person name="Shea T."/>
            <person name="Abouelleil A."/>
            <person name="Cao P."/>
            <person name="Chapman S."/>
            <person name="Cusick C."/>
            <person name="Young S."/>
            <person name="Neafsey D."/>
            <person name="Nusbaum C."/>
            <person name="Birren B."/>
        </authorList>
    </citation>
    <scope>NUCLEOTIDE SEQUENCE</scope>
    <source>
        <strain evidence="2">9E7_DIV0242</strain>
    </source>
</reference>
<evidence type="ECO:0000313" key="3">
    <source>
        <dbReference type="Proteomes" id="UP000195141"/>
    </source>
</evidence>
<keyword evidence="3" id="KW-1185">Reference proteome</keyword>
<evidence type="ECO:0008006" key="4">
    <source>
        <dbReference type="Google" id="ProtNLM"/>
    </source>
</evidence>